<dbReference type="Gene3D" id="2.80.10.50">
    <property type="match status" value="1"/>
</dbReference>
<dbReference type="SUPFAM" id="SSF50405">
    <property type="entry name" value="Actin-crosslinking proteins"/>
    <property type="match status" value="1"/>
</dbReference>
<dbReference type="PANTHER" id="PTHR23250:SF3">
    <property type="entry name" value="FISH-EGG LECTIN-LIKE ISOFORM X1-RELATED"/>
    <property type="match status" value="1"/>
</dbReference>
<keyword evidence="1" id="KW-0430">Lectin</keyword>
<dbReference type="CDD" id="cd00257">
    <property type="entry name" value="beta-trefoil_FSCN-like"/>
    <property type="match status" value="1"/>
</dbReference>
<dbReference type="InterPro" id="IPR008999">
    <property type="entry name" value="Actin-crosslinking"/>
</dbReference>
<protein>
    <submittedName>
        <fullName evidence="3">Uncharacterized protein</fullName>
    </submittedName>
</protein>
<dbReference type="RefSeq" id="WP_228052037.1">
    <property type="nucleotide sequence ID" value="NZ_JADEWB010000350.1"/>
</dbReference>
<dbReference type="SMART" id="SM00706">
    <property type="entry name" value="TECPR"/>
    <property type="match status" value="5"/>
</dbReference>
<sequence length="612" mass="65932">KTLSSNWEHIANSGSVLGITVMPDGTIVGIGMNNQLYTRKTLTSNWEHIANSGSVLGITVMPDGTIVGIGMNNQLYTRKTLTSNWEHIANSGSVIGITVMSDGTIVGIGMNNQLYTRKTLTSNWEHIANSGSVLGIVCYSGVVSAPKSQTEVITEVKADTTAVLKSLGRIVVNADEWTISDAGIKTTPDAATFALNIAKYFVGENKGKFHVLSNNFGLTGASLEQTMTKAGHTWTKGMNIPINLETLQKYDGIFIGGDLVNNQVLIEYVKNGGKVYLCAGTGQGGAQAEANNWNTFLAAFGLKFQGVYNGIDGNIAVNNPNHPLFAGVKTLYQNNGNSITDLQTDSQLNQIVLTHSSGQGLIGTAEFIKPPAHPNIATGTKIQLKSWKGDYLHRPDSAQGVTSWNTGIGNEWVVEFIGENKIQLKSWKGDYLHRPDSAQGVTSWNTGIGNEWVIEFIGENKIQLKSWKGDYLHRPDSAQGVTSWNTGIGNEWVVEIISTSDKTIPGVIGIGTNNQLYTRKTLTSNWEHIPNSGSVIGITVMSDGTIVGIGTNNQLYTRKTLSSNWEHIANSGSVLGITVMPDGTIVGIGMNNQLYTRKTLTSNWEHIANSGS</sequence>
<dbReference type="Gene3D" id="2.115.10.10">
    <property type="entry name" value="Tachylectin 2"/>
    <property type="match status" value="1"/>
</dbReference>
<dbReference type="EMBL" id="JADEWB010000350">
    <property type="protein sequence ID" value="MBE9239357.1"/>
    <property type="molecule type" value="Genomic_DNA"/>
</dbReference>
<feature type="non-terminal residue" evidence="3">
    <location>
        <position position="612"/>
    </location>
</feature>
<dbReference type="Proteomes" id="UP000606776">
    <property type="component" value="Unassembled WGS sequence"/>
</dbReference>
<comment type="caution">
    <text evidence="3">The sequence shown here is derived from an EMBL/GenBank/DDBJ whole genome shotgun (WGS) entry which is preliminary data.</text>
</comment>
<dbReference type="SUPFAM" id="SSF52317">
    <property type="entry name" value="Class I glutamine amidotransferase-like"/>
    <property type="match status" value="1"/>
</dbReference>
<proteinExistence type="inferred from homology"/>
<feature type="non-terminal residue" evidence="3">
    <location>
        <position position="1"/>
    </location>
</feature>
<evidence type="ECO:0000256" key="1">
    <source>
        <dbReference type="ARBA" id="ARBA00022734"/>
    </source>
</evidence>
<dbReference type="Pfam" id="PF19193">
    <property type="entry name" value="Tectonin"/>
    <property type="match status" value="2"/>
</dbReference>
<dbReference type="InterPro" id="IPR029062">
    <property type="entry name" value="Class_I_gatase-like"/>
</dbReference>
<organism evidence="3 4">
    <name type="scientific">Sphaerospermopsis aphanizomenoides LEGE 00250</name>
    <dbReference type="NCBI Taxonomy" id="2777972"/>
    <lineage>
        <taxon>Bacteria</taxon>
        <taxon>Bacillati</taxon>
        <taxon>Cyanobacteriota</taxon>
        <taxon>Cyanophyceae</taxon>
        <taxon>Nostocales</taxon>
        <taxon>Aphanizomenonaceae</taxon>
        <taxon>Sphaerospermopsis</taxon>
        <taxon>Sphaerospermopsis aphanizomenoides</taxon>
    </lineage>
</organism>
<dbReference type="InterPro" id="IPR006624">
    <property type="entry name" value="Beta-propeller_rpt_TECPR"/>
</dbReference>
<comment type="similarity">
    <text evidence="2">Belongs to the tectonin family.</text>
</comment>
<gene>
    <name evidence="3" type="ORF">IQ227_25975</name>
</gene>
<evidence type="ECO:0000256" key="2">
    <source>
        <dbReference type="ARBA" id="ARBA00038331"/>
    </source>
</evidence>
<evidence type="ECO:0000313" key="4">
    <source>
        <dbReference type="Proteomes" id="UP000606776"/>
    </source>
</evidence>
<name>A0ABR9VNZ4_9CYAN</name>
<reference evidence="3 4" key="1">
    <citation type="submission" date="2020-10" db="EMBL/GenBank/DDBJ databases">
        <authorList>
            <person name="Castelo-Branco R."/>
            <person name="Eusebio N."/>
            <person name="Adriana R."/>
            <person name="Vieira A."/>
            <person name="Brugerolle De Fraissinette N."/>
            <person name="Rezende De Castro R."/>
            <person name="Schneider M.P."/>
            <person name="Vasconcelos V."/>
            <person name="Leao P.N."/>
        </authorList>
    </citation>
    <scope>NUCLEOTIDE SEQUENCE [LARGE SCALE GENOMIC DNA]</scope>
    <source>
        <strain evidence="3 4">LEGE 00250</strain>
    </source>
</reference>
<accession>A0ABR9VNZ4</accession>
<keyword evidence="4" id="KW-1185">Reference proteome</keyword>
<dbReference type="InterPro" id="IPR051513">
    <property type="entry name" value="Tectonin_beta-prop"/>
</dbReference>
<dbReference type="PANTHER" id="PTHR23250">
    <property type="entry name" value="DYSFERLIN-RELATED"/>
    <property type="match status" value="1"/>
</dbReference>
<evidence type="ECO:0000313" key="3">
    <source>
        <dbReference type="EMBL" id="MBE9239357.1"/>
    </source>
</evidence>
<dbReference type="SUPFAM" id="SSF82171">
    <property type="entry name" value="DPP6 N-terminal domain-like"/>
    <property type="match status" value="1"/>
</dbReference>